<dbReference type="Pfam" id="PF07883">
    <property type="entry name" value="Cupin_2"/>
    <property type="match status" value="1"/>
</dbReference>
<dbReference type="InterPro" id="IPR011051">
    <property type="entry name" value="RmlC_Cupin_sf"/>
</dbReference>
<evidence type="ECO:0000259" key="2">
    <source>
        <dbReference type="Pfam" id="PF07883"/>
    </source>
</evidence>
<reference evidence="4" key="1">
    <citation type="submission" date="2016-10" db="EMBL/GenBank/DDBJ databases">
        <authorList>
            <person name="Varghese N."/>
            <person name="Submissions S."/>
        </authorList>
    </citation>
    <scope>NUCLEOTIDE SEQUENCE [LARGE SCALE GENOMIC DNA]</scope>
    <source>
        <strain evidence="4">CGMCC 1.10218</strain>
    </source>
</reference>
<dbReference type="Gene3D" id="2.60.120.10">
    <property type="entry name" value="Jelly Rolls"/>
    <property type="match status" value="1"/>
</dbReference>
<sequence>MPHYKVSLEDTRHGHDGEHGLARGEHSAMRYWHNEQPSDTADKESSTNDYETLGYVISGQVELTVDGQTLILGPGDSYYVPQGAEHVYRVVETLNAVEVTTPPAGR</sequence>
<gene>
    <name evidence="3" type="ORF">SAMN04488058_103208</name>
</gene>
<evidence type="ECO:0000313" key="4">
    <source>
        <dbReference type="Proteomes" id="UP000199223"/>
    </source>
</evidence>
<dbReference type="RefSeq" id="WP_092263730.1">
    <property type="nucleotide sequence ID" value="NZ_FNZA01000003.1"/>
</dbReference>
<proteinExistence type="predicted"/>
<feature type="domain" description="Cupin type-2" evidence="2">
    <location>
        <begin position="45"/>
        <end position="93"/>
    </location>
</feature>
<dbReference type="AlphaFoldDB" id="A0A1H6VL41"/>
<organism evidence="3 4">
    <name type="scientific">Deinococcus reticulitermitis</name>
    <dbReference type="NCBI Taxonomy" id="856736"/>
    <lineage>
        <taxon>Bacteria</taxon>
        <taxon>Thermotogati</taxon>
        <taxon>Deinococcota</taxon>
        <taxon>Deinococci</taxon>
        <taxon>Deinococcales</taxon>
        <taxon>Deinococcaceae</taxon>
        <taxon>Deinococcus</taxon>
    </lineage>
</organism>
<dbReference type="InterPro" id="IPR014710">
    <property type="entry name" value="RmlC-like_jellyroll"/>
</dbReference>
<evidence type="ECO:0000313" key="3">
    <source>
        <dbReference type="EMBL" id="SEJ05341.1"/>
    </source>
</evidence>
<dbReference type="Proteomes" id="UP000199223">
    <property type="component" value="Unassembled WGS sequence"/>
</dbReference>
<name>A0A1H6VL41_9DEIO</name>
<accession>A0A1H6VL41</accession>
<dbReference type="OrthoDB" id="882143at2"/>
<feature type="region of interest" description="Disordered" evidence="1">
    <location>
        <begin position="1"/>
        <end position="47"/>
    </location>
</feature>
<dbReference type="InterPro" id="IPR013096">
    <property type="entry name" value="Cupin_2"/>
</dbReference>
<dbReference type="SUPFAM" id="SSF51182">
    <property type="entry name" value="RmlC-like cupins"/>
    <property type="match status" value="1"/>
</dbReference>
<keyword evidence="4" id="KW-1185">Reference proteome</keyword>
<dbReference type="EMBL" id="FNZA01000003">
    <property type="protein sequence ID" value="SEJ05341.1"/>
    <property type="molecule type" value="Genomic_DNA"/>
</dbReference>
<feature type="compositionally biased region" description="Basic and acidic residues" evidence="1">
    <location>
        <begin position="1"/>
        <end position="28"/>
    </location>
</feature>
<dbReference type="STRING" id="856736.SAMN04488058_103208"/>
<evidence type="ECO:0000256" key="1">
    <source>
        <dbReference type="SAM" id="MobiDB-lite"/>
    </source>
</evidence>
<protein>
    <submittedName>
        <fullName evidence="3">Cupin domain-containing protein</fullName>
    </submittedName>
</protein>